<evidence type="ECO:0000313" key="2">
    <source>
        <dbReference type="Proteomes" id="UP001174909"/>
    </source>
</evidence>
<protein>
    <submittedName>
        <fullName evidence="1">Uncharacterized protein</fullName>
    </submittedName>
</protein>
<reference evidence="1" key="1">
    <citation type="submission" date="2023-03" db="EMBL/GenBank/DDBJ databases">
        <authorList>
            <person name="Steffen K."/>
            <person name="Cardenas P."/>
        </authorList>
    </citation>
    <scope>NUCLEOTIDE SEQUENCE</scope>
</reference>
<sequence>MAFDLRSLQVIPARPSQSLVLRRDPHCCTPFT</sequence>
<dbReference type="EMBL" id="CASHTH010003699">
    <property type="protein sequence ID" value="CAI8048079.1"/>
    <property type="molecule type" value="Genomic_DNA"/>
</dbReference>
<accession>A0AA35TI20</accession>
<gene>
    <name evidence="1" type="ORF">GBAR_LOCUS26558</name>
</gene>
<name>A0AA35TI20_GEOBA</name>
<organism evidence="1 2">
    <name type="scientific">Geodia barretti</name>
    <name type="common">Barrett's horny sponge</name>
    <dbReference type="NCBI Taxonomy" id="519541"/>
    <lineage>
        <taxon>Eukaryota</taxon>
        <taxon>Metazoa</taxon>
        <taxon>Porifera</taxon>
        <taxon>Demospongiae</taxon>
        <taxon>Heteroscleromorpha</taxon>
        <taxon>Tetractinellida</taxon>
        <taxon>Astrophorina</taxon>
        <taxon>Geodiidae</taxon>
        <taxon>Geodia</taxon>
    </lineage>
</organism>
<dbReference type="Proteomes" id="UP001174909">
    <property type="component" value="Unassembled WGS sequence"/>
</dbReference>
<keyword evidence="2" id="KW-1185">Reference proteome</keyword>
<dbReference type="AlphaFoldDB" id="A0AA35TI20"/>
<evidence type="ECO:0000313" key="1">
    <source>
        <dbReference type="EMBL" id="CAI8048079.1"/>
    </source>
</evidence>
<comment type="caution">
    <text evidence="1">The sequence shown here is derived from an EMBL/GenBank/DDBJ whole genome shotgun (WGS) entry which is preliminary data.</text>
</comment>
<proteinExistence type="predicted"/>